<organism evidence="2 3">
    <name type="scientific">Bacillus phage AR9</name>
    <dbReference type="NCBI Taxonomy" id="1815509"/>
    <lineage>
        <taxon>Viruses</taxon>
        <taxon>Duplodnaviria</taxon>
        <taxon>Heunggongvirae</taxon>
        <taxon>Uroviricota</taxon>
        <taxon>Caudoviricetes</taxon>
        <taxon>Takahashivirus</taxon>
        <taxon>Bacillus phage PBS1</taxon>
    </lineage>
</organism>
<keyword evidence="1" id="KW-0812">Transmembrane</keyword>
<gene>
    <name evidence="2" type="ORF">AR9_g292</name>
</gene>
<dbReference type="RefSeq" id="YP_009283196.1">
    <property type="nucleotide sequence ID" value="NC_031039.1"/>
</dbReference>
<keyword evidence="1" id="KW-0472">Membrane</keyword>
<dbReference type="GeneID" id="29059010"/>
<evidence type="ECO:0000313" key="3">
    <source>
        <dbReference type="Proteomes" id="UP000202618"/>
    </source>
</evidence>
<sequence>MIEFLVIGLAVHILPNIMMKIIKNTKLGHKLLTYTFELGMQHGKKGIILHYNFRSIIEYGIGPEIATEYYIGLEIGKLEAKERKSFKNEFIQGFFETVEENLDTMTNEEMKEINKTPIISTVSNYVRRDKQKGINDLKYLTVKEGRVTKLNIFINILLLVLLSLINFHLLIQPIICFIRKQTAKSKFGKKVLKGNFQKGYNVYNISFTKNIAIDLLISPAVLDPMRIGRTIRNFK</sequence>
<evidence type="ECO:0000313" key="2">
    <source>
        <dbReference type="EMBL" id="AMS01376.1"/>
    </source>
</evidence>
<reference evidence="2 3" key="1">
    <citation type="journal article" date="2016" name="Virology">
        <title>The genome of AR9, a giant transducing Bacillus phage encoding two multisubunit RNA polymerases.</title>
        <authorList>
            <person name="Lavysh D."/>
            <person name="Sokolova M."/>
            <person name="Minakhin L."/>
            <person name="Yakunina M."/>
            <person name="Artamonova T."/>
            <person name="Kozyavkin S."/>
            <person name="Makarova K.S."/>
            <person name="Koonin E.V."/>
            <person name="Severinov K."/>
        </authorList>
    </citation>
    <scope>NUCLEOTIDE SEQUENCE [LARGE SCALE GENOMIC DNA]</scope>
</reference>
<name>A0A172JIK3_BPPB1</name>
<proteinExistence type="predicted"/>
<feature type="transmembrane region" description="Helical" evidence="1">
    <location>
        <begin position="152"/>
        <end position="178"/>
    </location>
</feature>
<keyword evidence="1" id="KW-1133">Transmembrane helix</keyword>
<protein>
    <submittedName>
        <fullName evidence="2">Putative membrane protein</fullName>
    </submittedName>
</protein>
<dbReference type="KEGG" id="vg:29059010"/>
<accession>A0A172JIK3</accession>
<evidence type="ECO:0000256" key="1">
    <source>
        <dbReference type="SAM" id="Phobius"/>
    </source>
</evidence>
<dbReference type="EMBL" id="KU878088">
    <property type="protein sequence ID" value="AMS01376.1"/>
    <property type="molecule type" value="Genomic_DNA"/>
</dbReference>
<dbReference type="Proteomes" id="UP000202618">
    <property type="component" value="Segment"/>
</dbReference>